<evidence type="ECO:0000313" key="2">
    <source>
        <dbReference type="Proteomes" id="UP000024900"/>
    </source>
</evidence>
<protein>
    <submittedName>
        <fullName evidence="1">Uncharacterized protein</fullName>
    </submittedName>
</protein>
<gene>
    <name evidence="1" type="ORF">BJA5080_08180</name>
</gene>
<proteinExistence type="predicted"/>
<sequence length="100" mass="11052">MTTPAVSRLRIKSIARAGGLTEDEFLPAAVHCPSVADPALQGRRRALAGERSWSATQRHYARASSASSWAHTVAMKAETRRRALLPARASALRMKWTRQR</sequence>
<organism evidence="1 2">
    <name type="scientific">Bradyrhizobium diazoefficiens SEMIA 5080</name>
    <dbReference type="NCBI Taxonomy" id="754504"/>
    <lineage>
        <taxon>Bacteria</taxon>
        <taxon>Pseudomonadati</taxon>
        <taxon>Pseudomonadota</taxon>
        <taxon>Alphaproteobacteria</taxon>
        <taxon>Hyphomicrobiales</taxon>
        <taxon>Nitrobacteraceae</taxon>
        <taxon>Bradyrhizobium</taxon>
    </lineage>
</organism>
<reference evidence="1 2" key="1">
    <citation type="journal article" date="2014" name="BMC Genomics">
        <title>Comparative genomics of Bradyrhizobium japonicum CPAC 15 and Bradyrhizobium diazoefficiens CPAC 7: elite model strains for understanding symbiotic performance with soybean.</title>
        <authorList>
            <person name="Siqueira A.F."/>
            <person name="Ormeno-Orrillo E."/>
            <person name="Souza R.C."/>
            <person name="Rodrigues E.P."/>
            <person name="Almeida L.G."/>
            <person name="Barcellos F.G."/>
            <person name="Batista J.S."/>
            <person name="Nakatami A.S."/>
            <person name="Martinez-Romero E."/>
            <person name="Vasconcelos A.T."/>
            <person name="Hungria M."/>
        </authorList>
    </citation>
    <scope>NUCLEOTIDE SEQUENCE [LARGE SCALE GENOMIC DNA]</scope>
    <source>
        <strain evidence="1 2">SEMIA 5080</strain>
    </source>
</reference>
<comment type="caution">
    <text evidence="1">The sequence shown here is derived from an EMBL/GenBank/DDBJ whole genome shotgun (WGS) entry which is preliminary data.</text>
</comment>
<evidence type="ECO:0000313" key="1">
    <source>
        <dbReference type="EMBL" id="KGJ66077.1"/>
    </source>
</evidence>
<name>A0A837C9T0_9BRAD</name>
<dbReference type="Proteomes" id="UP000024900">
    <property type="component" value="Unassembled WGS sequence"/>
</dbReference>
<dbReference type="EMBL" id="ADOU02000006">
    <property type="protein sequence ID" value="KGJ66077.1"/>
    <property type="molecule type" value="Genomic_DNA"/>
</dbReference>
<accession>A0A837C9T0</accession>
<dbReference type="AlphaFoldDB" id="A0A837C9T0"/>